<dbReference type="KEGG" id="ure:UREG_00703"/>
<dbReference type="PANTHER" id="PTHR45626:SF17">
    <property type="entry name" value="HELICASE-LIKE TRANSCRIPTION FACTOR"/>
    <property type="match status" value="1"/>
</dbReference>
<proteinExistence type="predicted"/>
<evidence type="ECO:0000313" key="7">
    <source>
        <dbReference type="Proteomes" id="UP000002058"/>
    </source>
</evidence>
<dbReference type="InterPro" id="IPR027417">
    <property type="entry name" value="P-loop_NTPase"/>
</dbReference>
<keyword evidence="2" id="KW-0378">Hydrolase</keyword>
<dbReference type="eggNOG" id="KOG1001">
    <property type="taxonomic scope" value="Eukaryota"/>
</dbReference>
<dbReference type="GO" id="GO:0004386">
    <property type="term" value="F:helicase activity"/>
    <property type="evidence" value="ECO:0007669"/>
    <property type="project" value="UniProtKB-KW"/>
</dbReference>
<dbReference type="CDD" id="cd18793">
    <property type="entry name" value="SF2_C_SNF"/>
    <property type="match status" value="1"/>
</dbReference>
<dbReference type="InParanoid" id="C4JDH7"/>
<dbReference type="InterPro" id="IPR001650">
    <property type="entry name" value="Helicase_C-like"/>
</dbReference>
<gene>
    <name evidence="6" type="ORF">UREG_00703</name>
</gene>
<dbReference type="Gene3D" id="3.40.50.300">
    <property type="entry name" value="P-loop containing nucleotide triphosphate hydrolases"/>
    <property type="match status" value="1"/>
</dbReference>
<dbReference type="STRING" id="336963.C4JDH7"/>
<dbReference type="OrthoDB" id="4196643at2759"/>
<dbReference type="EMBL" id="CH476615">
    <property type="protein sequence ID" value="EEP75856.1"/>
    <property type="molecule type" value="Genomic_DNA"/>
</dbReference>
<dbReference type="SMART" id="SM00490">
    <property type="entry name" value="HELICc"/>
    <property type="match status" value="1"/>
</dbReference>
<evidence type="ECO:0000256" key="3">
    <source>
        <dbReference type="ARBA" id="ARBA00022806"/>
    </source>
</evidence>
<evidence type="ECO:0000259" key="5">
    <source>
        <dbReference type="PROSITE" id="PS51194"/>
    </source>
</evidence>
<dbReference type="PROSITE" id="PS51194">
    <property type="entry name" value="HELICASE_CTER"/>
    <property type="match status" value="1"/>
</dbReference>
<feature type="domain" description="Helicase C-terminal" evidence="5">
    <location>
        <begin position="76"/>
        <end position="218"/>
    </location>
</feature>
<reference evidence="7" key="1">
    <citation type="journal article" date="2009" name="Genome Res.">
        <title>Comparative genomic analyses of the human fungal pathogens Coccidioides and their relatives.</title>
        <authorList>
            <person name="Sharpton T.J."/>
            <person name="Stajich J.E."/>
            <person name="Rounsley S.D."/>
            <person name="Gardner M.J."/>
            <person name="Wortman J.R."/>
            <person name="Jordar V.S."/>
            <person name="Maiti R."/>
            <person name="Kodira C.D."/>
            <person name="Neafsey D.E."/>
            <person name="Zeng Q."/>
            <person name="Hung C.-Y."/>
            <person name="McMahan C."/>
            <person name="Muszewska A."/>
            <person name="Grynberg M."/>
            <person name="Mandel M.A."/>
            <person name="Kellner E.M."/>
            <person name="Barker B.M."/>
            <person name="Galgiani J.N."/>
            <person name="Orbach M.J."/>
            <person name="Kirkland T.N."/>
            <person name="Cole G.T."/>
            <person name="Henn M.R."/>
            <person name="Birren B.W."/>
            <person name="Taylor J.W."/>
        </authorList>
    </citation>
    <scope>NUCLEOTIDE SEQUENCE [LARGE SCALE GENOMIC DNA]</scope>
    <source>
        <strain evidence="7">UAMH 1704</strain>
    </source>
</reference>
<dbReference type="GO" id="GO:0006281">
    <property type="term" value="P:DNA repair"/>
    <property type="evidence" value="ECO:0007669"/>
    <property type="project" value="TreeGrafter"/>
</dbReference>
<dbReference type="GO" id="GO:0005634">
    <property type="term" value="C:nucleus"/>
    <property type="evidence" value="ECO:0007669"/>
    <property type="project" value="TreeGrafter"/>
</dbReference>
<protein>
    <recommendedName>
        <fullName evidence="5">Helicase C-terminal domain-containing protein</fullName>
    </recommendedName>
</protein>
<dbReference type="HOGENOM" id="CLU_1086634_0_0_1"/>
<dbReference type="SUPFAM" id="SSF52540">
    <property type="entry name" value="P-loop containing nucleoside triphosphate hydrolases"/>
    <property type="match status" value="1"/>
</dbReference>
<keyword evidence="1" id="KW-0547">Nucleotide-binding</keyword>
<name>C4JDH7_UNCRE</name>
<evidence type="ECO:0000256" key="4">
    <source>
        <dbReference type="ARBA" id="ARBA00022840"/>
    </source>
</evidence>
<dbReference type="VEuPathDB" id="FungiDB:UREG_00703"/>
<dbReference type="AlphaFoldDB" id="C4JDH7"/>
<keyword evidence="4" id="KW-0067">ATP-binding</keyword>
<evidence type="ECO:0000256" key="1">
    <source>
        <dbReference type="ARBA" id="ARBA00022741"/>
    </source>
</evidence>
<dbReference type="Pfam" id="PF00271">
    <property type="entry name" value="Helicase_C"/>
    <property type="match status" value="1"/>
</dbReference>
<organism evidence="6 7">
    <name type="scientific">Uncinocarpus reesii (strain UAMH 1704)</name>
    <dbReference type="NCBI Taxonomy" id="336963"/>
    <lineage>
        <taxon>Eukaryota</taxon>
        <taxon>Fungi</taxon>
        <taxon>Dikarya</taxon>
        <taxon>Ascomycota</taxon>
        <taxon>Pezizomycotina</taxon>
        <taxon>Eurotiomycetes</taxon>
        <taxon>Eurotiomycetidae</taxon>
        <taxon>Onygenales</taxon>
        <taxon>Onygenaceae</taxon>
        <taxon>Uncinocarpus</taxon>
    </lineage>
</organism>
<dbReference type="PANTHER" id="PTHR45626">
    <property type="entry name" value="TRANSCRIPTION TERMINATION FACTOR 2-RELATED"/>
    <property type="match status" value="1"/>
</dbReference>
<keyword evidence="7" id="KW-1185">Reference proteome</keyword>
<keyword evidence="3" id="KW-0347">Helicase</keyword>
<accession>C4JDH7</accession>
<dbReference type="GeneID" id="8443649"/>
<evidence type="ECO:0000313" key="6">
    <source>
        <dbReference type="EMBL" id="EEP75856.1"/>
    </source>
</evidence>
<dbReference type="RefSeq" id="XP_002541189.1">
    <property type="nucleotide sequence ID" value="XM_002541143.1"/>
</dbReference>
<dbReference type="GO" id="GO:0008094">
    <property type="term" value="F:ATP-dependent activity, acting on DNA"/>
    <property type="evidence" value="ECO:0007669"/>
    <property type="project" value="TreeGrafter"/>
</dbReference>
<dbReference type="OMA" id="EENDWIS"/>
<dbReference type="Proteomes" id="UP000002058">
    <property type="component" value="Unassembled WGS sequence"/>
</dbReference>
<evidence type="ECO:0000256" key="2">
    <source>
        <dbReference type="ARBA" id="ARBA00022801"/>
    </source>
</evidence>
<dbReference type="GO" id="GO:0005524">
    <property type="term" value="F:ATP binding"/>
    <property type="evidence" value="ECO:0007669"/>
    <property type="project" value="UniProtKB-KW"/>
</dbReference>
<dbReference type="GO" id="GO:0016787">
    <property type="term" value="F:hydrolase activity"/>
    <property type="evidence" value="ECO:0007669"/>
    <property type="project" value="UniProtKB-KW"/>
</dbReference>
<dbReference type="InterPro" id="IPR049730">
    <property type="entry name" value="SNF2/RAD54-like_C"/>
</dbReference>
<dbReference type="InterPro" id="IPR050628">
    <property type="entry name" value="SNF2_RAD54_helicase_TF"/>
</dbReference>
<sequence>MVRDGEGILCSCSSSGQEFTFYQSLPALYNNILERQNHPVQISGNETSITDQEENDWISLAGHLMPSAKLTAIQSCVANWLTNSPGTKVTIFTQFRGMVRILSNMCIKQGWGHTTLTGNAPPSERHRDIEEFRVDPTVRVLISSLKAGGTGLNLTMADKCILVDLWWNEAIEQQAFCRLFRYGQTKEVEIVRISVKNSIDDRIQLIQHEKSTSIEKTIGYDALSSRDTLEDILKIFGVTEDPDGENGFAFIADDDA</sequence>